<evidence type="ECO:0000313" key="3">
    <source>
        <dbReference type="EMBL" id="KAK4664369.1"/>
    </source>
</evidence>
<protein>
    <recommendedName>
        <fullName evidence="2">Glucose-methanol-choline oxidoreductase N-terminal domain-containing protein</fullName>
    </recommendedName>
</protein>
<evidence type="ECO:0000259" key="2">
    <source>
        <dbReference type="PROSITE" id="PS00624"/>
    </source>
</evidence>
<gene>
    <name evidence="3" type="ORF">QC763_504870</name>
</gene>
<dbReference type="Gene3D" id="3.50.50.60">
    <property type="entry name" value="FAD/NAD(P)-binding domain"/>
    <property type="match status" value="1"/>
</dbReference>
<dbReference type="SUPFAM" id="SSF54373">
    <property type="entry name" value="FAD-linked reductases, C-terminal domain"/>
    <property type="match status" value="1"/>
</dbReference>
<dbReference type="RefSeq" id="XP_062764335.1">
    <property type="nucleotide sequence ID" value="XM_062913081.1"/>
</dbReference>
<name>A0ABR0H8Q0_9PEZI</name>
<comment type="caution">
    <text evidence="3">The sequence shown here is derived from an EMBL/GenBank/DDBJ whole genome shotgun (WGS) entry which is preliminary data.</text>
</comment>
<dbReference type="PANTHER" id="PTHR11552:SF210">
    <property type="entry name" value="GLUCOSE-METHANOL-CHOLINE OXIDOREDUCTASE N-TERMINAL DOMAIN-CONTAINING PROTEIN-RELATED"/>
    <property type="match status" value="1"/>
</dbReference>
<dbReference type="InterPro" id="IPR036188">
    <property type="entry name" value="FAD/NAD-bd_sf"/>
</dbReference>
<feature type="domain" description="Glucose-methanol-choline oxidoreductase N-terminal" evidence="2">
    <location>
        <begin position="408"/>
        <end position="422"/>
    </location>
</feature>
<dbReference type="SUPFAM" id="SSF51905">
    <property type="entry name" value="FAD/NAD(P)-binding domain"/>
    <property type="match status" value="1"/>
</dbReference>
<dbReference type="Pfam" id="PF00732">
    <property type="entry name" value="GMC_oxred_N"/>
    <property type="match status" value="1"/>
</dbReference>
<evidence type="ECO:0000313" key="4">
    <source>
        <dbReference type="Proteomes" id="UP001326199"/>
    </source>
</evidence>
<dbReference type="PANTHER" id="PTHR11552">
    <property type="entry name" value="GLUCOSE-METHANOL-CHOLINE GMC OXIDOREDUCTASE"/>
    <property type="match status" value="1"/>
</dbReference>
<dbReference type="EMBL" id="JAFFHB010000007">
    <property type="protein sequence ID" value="KAK4664369.1"/>
    <property type="molecule type" value="Genomic_DNA"/>
</dbReference>
<comment type="similarity">
    <text evidence="1">Belongs to the GMC oxidoreductase family.</text>
</comment>
<dbReference type="Proteomes" id="UP001326199">
    <property type="component" value="Unassembled WGS sequence"/>
</dbReference>
<reference evidence="3 4" key="1">
    <citation type="journal article" date="2023" name="bioRxiv">
        <title>High-quality genome assemblies of four members of thePodospora anserinaspecies complex.</title>
        <authorList>
            <person name="Ament-Velasquez S.L."/>
            <person name="Vogan A.A."/>
            <person name="Wallerman O."/>
            <person name="Hartmann F."/>
            <person name="Gautier V."/>
            <person name="Silar P."/>
            <person name="Giraud T."/>
            <person name="Johannesson H."/>
        </authorList>
    </citation>
    <scope>NUCLEOTIDE SEQUENCE [LARGE SCALE GENOMIC DNA]</scope>
    <source>
        <strain evidence="3 4">CBS 411.78</strain>
    </source>
</reference>
<dbReference type="PROSITE" id="PS00624">
    <property type="entry name" value="GMC_OXRED_2"/>
    <property type="match status" value="1"/>
</dbReference>
<evidence type="ECO:0000256" key="1">
    <source>
        <dbReference type="ARBA" id="ARBA00010790"/>
    </source>
</evidence>
<dbReference type="InterPro" id="IPR000172">
    <property type="entry name" value="GMC_OxRdtase_N"/>
</dbReference>
<dbReference type="InterPro" id="IPR007867">
    <property type="entry name" value="GMC_OxRtase_C"/>
</dbReference>
<dbReference type="Gene3D" id="3.30.560.10">
    <property type="entry name" value="Glucose Oxidase, domain 3"/>
    <property type="match status" value="1"/>
</dbReference>
<sequence>MAQWGLGDWLERGTEANKRTTFATYSVETRLIFIPASPDSSLLRVASLVISTLRTPNCSSSPNCRSRDLLPAPPCAYNWRDPLSVSISVQLWVPPSSASSATSSPHLAESAQIVQYNPPSANLPSYIMAAVDLEKPFDYVVVGGGTAGLVIANRLSEDSDVRVLVIEAGADRSSDPLVLCPGLVAGLYGKDEYDWNFTSTPQPTLNNRVINQARGKMLGGSSALNFLMLLYPSKGNIDAWAALGNEGWDFDSLAPYLRKFATVHTPPQSSKDLCGLTYHNEDLAKGDGPIHVTFSEGYNITNQAWLKTFAGQGLEVTTDPRDGRALGAFQNQASIDPVTHTRSFAATGYYNPEVAKRSNLVVLTETLVEKIVFDTTGDEPVATGVEILTKDGEKKQISANLEVILSAGTLQSPQILELSGIGSKDILEKHNIPVIVENPSVGENVQDHPIVCQSFEVADMTPSGDVLRDPNVLNALVGMYQASGAGPLGQSTISVAYSPLVDGSGIVSPEAKKELLASHEHTLTTPDAQAIRKLVESPDEATFQFLLFPTQVSIPDVPKSMAEYILPVLPENYITVMTILNHPFSRGSVHISSPDVHAAPVWDPKYNSNLLDMELLARGVEFVERLVDKSTPFGKLLKDGGKRQPEGLVATDLEKAKEIVRKRQISVFHVSGSCAMKPREQGGVVDARLRVYGTKRLRVVDASVFPMEPVGNIQSVVYAVAEKAADLIKEDRKSL</sequence>
<dbReference type="InterPro" id="IPR012132">
    <property type="entry name" value="GMC_OxRdtase"/>
</dbReference>
<proteinExistence type="inferred from homology"/>
<keyword evidence="4" id="KW-1185">Reference proteome</keyword>
<dbReference type="Pfam" id="PF05199">
    <property type="entry name" value="GMC_oxred_C"/>
    <property type="match status" value="1"/>
</dbReference>
<organism evidence="3 4">
    <name type="scientific">Podospora pseudopauciseta</name>
    <dbReference type="NCBI Taxonomy" id="2093780"/>
    <lineage>
        <taxon>Eukaryota</taxon>
        <taxon>Fungi</taxon>
        <taxon>Dikarya</taxon>
        <taxon>Ascomycota</taxon>
        <taxon>Pezizomycotina</taxon>
        <taxon>Sordariomycetes</taxon>
        <taxon>Sordariomycetidae</taxon>
        <taxon>Sordariales</taxon>
        <taxon>Podosporaceae</taxon>
        <taxon>Podospora</taxon>
    </lineage>
</organism>
<dbReference type="GeneID" id="87933424"/>
<accession>A0ABR0H8Q0</accession>